<dbReference type="PANTHER" id="PTHR12517:SF0">
    <property type="entry name" value="INTERMEMBRANE LIPID TRANSFER PROTEIN VPS13B"/>
    <property type="match status" value="1"/>
</dbReference>
<comment type="caution">
    <text evidence="1">The sequence shown here is derived from an EMBL/GenBank/DDBJ whole genome shotgun (WGS) entry which is preliminary data.</text>
</comment>
<dbReference type="PANTHER" id="PTHR12517">
    <property type="entry name" value="VACUOLAR PROTEIN SORTING-ASSOCIATED PROTEIN 13B"/>
    <property type="match status" value="1"/>
</dbReference>
<dbReference type="Proteomes" id="UP000271974">
    <property type="component" value="Unassembled WGS sequence"/>
</dbReference>
<keyword evidence="2" id="KW-1185">Reference proteome</keyword>
<organism evidence="1 2">
    <name type="scientific">Elysia chlorotica</name>
    <name type="common">Eastern emerald elysia</name>
    <name type="synonym">Sea slug</name>
    <dbReference type="NCBI Taxonomy" id="188477"/>
    <lineage>
        <taxon>Eukaryota</taxon>
        <taxon>Metazoa</taxon>
        <taxon>Spiralia</taxon>
        <taxon>Lophotrochozoa</taxon>
        <taxon>Mollusca</taxon>
        <taxon>Gastropoda</taxon>
        <taxon>Heterobranchia</taxon>
        <taxon>Euthyneura</taxon>
        <taxon>Panpulmonata</taxon>
        <taxon>Sacoglossa</taxon>
        <taxon>Placobranchoidea</taxon>
        <taxon>Plakobranchidae</taxon>
        <taxon>Elysia</taxon>
    </lineage>
</organism>
<gene>
    <name evidence="1" type="ORF">EGW08_021171</name>
</gene>
<evidence type="ECO:0000313" key="2">
    <source>
        <dbReference type="Proteomes" id="UP000271974"/>
    </source>
</evidence>
<reference evidence="1 2" key="1">
    <citation type="submission" date="2019-01" db="EMBL/GenBank/DDBJ databases">
        <title>A draft genome assembly of the solar-powered sea slug Elysia chlorotica.</title>
        <authorList>
            <person name="Cai H."/>
            <person name="Li Q."/>
            <person name="Fang X."/>
            <person name="Li J."/>
            <person name="Curtis N.E."/>
            <person name="Altenburger A."/>
            <person name="Shibata T."/>
            <person name="Feng M."/>
            <person name="Maeda T."/>
            <person name="Schwartz J.A."/>
            <person name="Shigenobu S."/>
            <person name="Lundholm N."/>
            <person name="Nishiyama T."/>
            <person name="Yang H."/>
            <person name="Hasebe M."/>
            <person name="Li S."/>
            <person name="Pierce S.K."/>
            <person name="Wang J."/>
        </authorList>
    </citation>
    <scope>NUCLEOTIDE SEQUENCE [LARGE SCALE GENOMIC DNA]</scope>
    <source>
        <strain evidence="1">EC2010</strain>
        <tissue evidence="1">Whole organism of an adult</tissue>
    </source>
</reference>
<evidence type="ECO:0000313" key="1">
    <source>
        <dbReference type="EMBL" id="RUS71067.1"/>
    </source>
</evidence>
<proteinExistence type="predicted"/>
<feature type="non-terminal residue" evidence="1">
    <location>
        <position position="151"/>
    </location>
</feature>
<accession>A0A433SP83</accession>
<dbReference type="InterPro" id="IPR039782">
    <property type="entry name" value="VPS13B"/>
</dbReference>
<dbReference type="OrthoDB" id="445152at2759"/>
<protein>
    <submittedName>
        <fullName evidence="1">Uncharacterized protein</fullName>
    </submittedName>
</protein>
<name>A0A433SP83_ELYCH</name>
<sequence>MCVNSALVPSLVPSLHLSMSVPGLELHASHHLQYNGNVIPEKLSSYRACPEPVEDQIFAVARLRDVSGSLQHLTGCGSRSSVKVSGEASLSVIEYGHLTMEEVLSPTCLTLSADWDTRSKNPNFDAYVHSDRVKVNVGRSVVHSLHSAVAA</sequence>
<dbReference type="AlphaFoldDB" id="A0A433SP83"/>
<dbReference type="EMBL" id="RQTK01001278">
    <property type="protein sequence ID" value="RUS71067.1"/>
    <property type="molecule type" value="Genomic_DNA"/>
</dbReference>